<dbReference type="AlphaFoldDB" id="A0A1M6CNS3"/>
<evidence type="ECO:0000313" key="3">
    <source>
        <dbReference type="Proteomes" id="UP000184225"/>
    </source>
</evidence>
<keyword evidence="1" id="KW-0812">Transmembrane</keyword>
<dbReference type="EMBL" id="FQYY01000003">
    <property type="protein sequence ID" value="SHI62444.1"/>
    <property type="molecule type" value="Genomic_DNA"/>
</dbReference>
<keyword evidence="1" id="KW-0472">Membrane</keyword>
<dbReference type="RefSeq" id="WP_073148900.1">
    <property type="nucleotide sequence ID" value="NZ_FQYY01000003.1"/>
</dbReference>
<dbReference type="Proteomes" id="UP000184225">
    <property type="component" value="Unassembled WGS sequence"/>
</dbReference>
<reference evidence="2 3" key="1">
    <citation type="submission" date="2016-11" db="EMBL/GenBank/DDBJ databases">
        <authorList>
            <person name="Jaros S."/>
            <person name="Januszkiewicz K."/>
            <person name="Wedrychowicz H."/>
        </authorList>
    </citation>
    <scope>NUCLEOTIDE SEQUENCE [LARGE SCALE GENOMIC DNA]</scope>
    <source>
        <strain evidence="2 3">DSM 21425</strain>
    </source>
</reference>
<feature type="transmembrane region" description="Helical" evidence="1">
    <location>
        <begin position="7"/>
        <end position="28"/>
    </location>
</feature>
<dbReference type="InterPro" id="IPR025250">
    <property type="entry name" value="DUF4199"/>
</dbReference>
<dbReference type="Pfam" id="PF13858">
    <property type="entry name" value="DUF4199"/>
    <property type="match status" value="1"/>
</dbReference>
<feature type="transmembrane region" description="Helical" evidence="1">
    <location>
        <begin position="73"/>
        <end position="96"/>
    </location>
</feature>
<dbReference type="OrthoDB" id="1450060at2"/>
<feature type="transmembrane region" description="Helical" evidence="1">
    <location>
        <begin position="34"/>
        <end position="52"/>
    </location>
</feature>
<evidence type="ECO:0000256" key="1">
    <source>
        <dbReference type="SAM" id="Phobius"/>
    </source>
</evidence>
<proteinExistence type="predicted"/>
<feature type="transmembrane region" description="Helical" evidence="1">
    <location>
        <begin position="116"/>
        <end position="144"/>
    </location>
</feature>
<protein>
    <recommendedName>
        <fullName evidence="4">DUF4199 domain-containing protein</fullName>
    </recommendedName>
</protein>
<accession>A0A1M6CNS3</accession>
<keyword evidence="1" id="KW-1133">Transmembrane helix</keyword>
<evidence type="ECO:0008006" key="4">
    <source>
        <dbReference type="Google" id="ProtNLM"/>
    </source>
</evidence>
<evidence type="ECO:0000313" key="2">
    <source>
        <dbReference type="EMBL" id="SHI62444.1"/>
    </source>
</evidence>
<gene>
    <name evidence="2" type="ORF">SAMN04488096_10377</name>
</gene>
<keyword evidence="3" id="KW-1185">Reference proteome</keyword>
<name>A0A1M6CNS3_9FLAO</name>
<organism evidence="2 3">
    <name type="scientific">Mesonia phycicola</name>
    <dbReference type="NCBI Taxonomy" id="579105"/>
    <lineage>
        <taxon>Bacteria</taxon>
        <taxon>Pseudomonadati</taxon>
        <taxon>Bacteroidota</taxon>
        <taxon>Flavobacteriia</taxon>
        <taxon>Flavobacteriales</taxon>
        <taxon>Flavobacteriaceae</taxon>
        <taxon>Mesonia</taxon>
    </lineage>
</organism>
<dbReference type="STRING" id="579105.SAMN04488096_10377"/>
<sequence>MKNQSISVKYGLGIGVLLILVFLLLTIFNLHLKPYVSAINLIIVGVGLFFAIKSYKQHSKNNALKKFTYGSGFGVGVASGFISTIIFTIFFAIYASNIEPGFVDKMMGSFDVGYKVGVGTVSFIVALMGLATTVVMSLAVMQLMKDSWNTKKNR</sequence>